<keyword evidence="3" id="KW-1185">Reference proteome</keyword>
<feature type="transmembrane region" description="Helical" evidence="1">
    <location>
        <begin position="51"/>
        <end position="71"/>
    </location>
</feature>
<name>A0ABV8YBV7_9DEIO</name>
<comment type="caution">
    <text evidence="2">The sequence shown here is derived from an EMBL/GenBank/DDBJ whole genome shotgun (WGS) entry which is preliminary data.</text>
</comment>
<accession>A0ABV8YBV7</accession>
<dbReference type="Proteomes" id="UP001595939">
    <property type="component" value="Unassembled WGS sequence"/>
</dbReference>
<feature type="transmembrane region" description="Helical" evidence="1">
    <location>
        <begin position="83"/>
        <end position="101"/>
    </location>
</feature>
<proteinExistence type="predicted"/>
<evidence type="ECO:0000313" key="3">
    <source>
        <dbReference type="Proteomes" id="UP001595939"/>
    </source>
</evidence>
<keyword evidence="1" id="KW-0812">Transmembrane</keyword>
<evidence type="ECO:0000256" key="1">
    <source>
        <dbReference type="SAM" id="Phobius"/>
    </source>
</evidence>
<gene>
    <name evidence="2" type="ORF">ACFO0P_15950</name>
</gene>
<evidence type="ECO:0000313" key="2">
    <source>
        <dbReference type="EMBL" id="MFC4455271.1"/>
    </source>
</evidence>
<dbReference type="RefSeq" id="WP_380129984.1">
    <property type="nucleotide sequence ID" value="NZ_JBHSEG010000008.1"/>
</dbReference>
<organism evidence="2 3">
    <name type="scientific">Deinococcus sonorensis</name>
    <dbReference type="NCBI Taxonomy" id="309891"/>
    <lineage>
        <taxon>Bacteria</taxon>
        <taxon>Thermotogati</taxon>
        <taxon>Deinococcota</taxon>
        <taxon>Deinococci</taxon>
        <taxon>Deinococcales</taxon>
        <taxon>Deinococcaceae</taxon>
        <taxon>Deinococcus</taxon>
    </lineage>
</organism>
<dbReference type="PROSITE" id="PS51257">
    <property type="entry name" value="PROKAR_LIPOPROTEIN"/>
    <property type="match status" value="1"/>
</dbReference>
<keyword evidence="1" id="KW-1133">Transmembrane helix</keyword>
<feature type="transmembrane region" description="Helical" evidence="1">
    <location>
        <begin position="7"/>
        <end position="31"/>
    </location>
</feature>
<sequence>MRSWRLWLLLPLLFACFILAVLAFGVVWISLPVSPEFPDKGCDLNAGFVELFILMFSGLLLVLALLTWNKLRRYIASRFSKALILGWVILVGMDLLVYYQFAQSSQAYYAQQAALKCT</sequence>
<keyword evidence="1" id="KW-0472">Membrane</keyword>
<protein>
    <submittedName>
        <fullName evidence="2">Uncharacterized protein</fullName>
    </submittedName>
</protein>
<dbReference type="EMBL" id="JBHSEG010000008">
    <property type="protein sequence ID" value="MFC4455271.1"/>
    <property type="molecule type" value="Genomic_DNA"/>
</dbReference>
<reference evidence="3" key="1">
    <citation type="journal article" date="2019" name="Int. J. Syst. Evol. Microbiol.">
        <title>The Global Catalogue of Microorganisms (GCM) 10K type strain sequencing project: providing services to taxonomists for standard genome sequencing and annotation.</title>
        <authorList>
            <consortium name="The Broad Institute Genomics Platform"/>
            <consortium name="The Broad Institute Genome Sequencing Center for Infectious Disease"/>
            <person name="Wu L."/>
            <person name="Ma J."/>
        </authorList>
    </citation>
    <scope>NUCLEOTIDE SEQUENCE [LARGE SCALE GENOMIC DNA]</scope>
    <source>
        <strain evidence="3">CCUG 39970</strain>
    </source>
</reference>